<gene>
    <name evidence="1" type="ORF">RhiXN_12285</name>
</gene>
<reference evidence="1" key="1">
    <citation type="submission" date="2020-05" db="EMBL/GenBank/DDBJ databases">
        <title>Evolutionary and genomic comparisons of hybrid uninucleate and nonhybrid Rhizoctonia fungi.</title>
        <authorList>
            <person name="Li C."/>
            <person name="Chen X."/>
        </authorList>
    </citation>
    <scope>NUCLEOTIDE SEQUENCE</scope>
    <source>
        <strain evidence="1">AG-1 IA</strain>
    </source>
</reference>
<sequence>MKTIQTKFHTIGTTHTPAILEECFRDYAPDWIKVQHQFVVHGMCMDLHTDRDRAVTTTPSAVRKRHYELCNGVWDSVAQALRLKDQIARVRRAWNGDWDIGGERDPYRHTCQQLSQVFDPAHASDPLSFAHLLSFLNPQ</sequence>
<dbReference type="AlphaFoldDB" id="A0A8H8T287"/>
<evidence type="ECO:0000313" key="2">
    <source>
        <dbReference type="Proteomes" id="UP000650533"/>
    </source>
</evidence>
<dbReference type="EMBL" id="CP059672">
    <property type="protein sequence ID" value="QRW26624.1"/>
    <property type="molecule type" value="Genomic_DNA"/>
</dbReference>
<proteinExistence type="predicted"/>
<accession>A0A8H8T287</accession>
<dbReference type="KEGG" id="rsx:RhiXN_12285"/>
<name>A0A8H8T287_9AGAM</name>
<evidence type="ECO:0000313" key="1">
    <source>
        <dbReference type="EMBL" id="QRW26624.1"/>
    </source>
</evidence>
<protein>
    <submittedName>
        <fullName evidence="1">Uncharacterized protein</fullName>
    </submittedName>
</protein>
<dbReference type="RefSeq" id="XP_043186861.1">
    <property type="nucleotide sequence ID" value="XM_043332100.1"/>
</dbReference>
<dbReference type="Proteomes" id="UP000650533">
    <property type="component" value="Chromosome 15"/>
</dbReference>
<organism evidence="1 2">
    <name type="scientific">Rhizoctonia solani</name>
    <dbReference type="NCBI Taxonomy" id="456999"/>
    <lineage>
        <taxon>Eukaryota</taxon>
        <taxon>Fungi</taxon>
        <taxon>Dikarya</taxon>
        <taxon>Basidiomycota</taxon>
        <taxon>Agaricomycotina</taxon>
        <taxon>Agaricomycetes</taxon>
        <taxon>Cantharellales</taxon>
        <taxon>Ceratobasidiaceae</taxon>
        <taxon>Rhizoctonia</taxon>
    </lineage>
</organism>
<dbReference type="GeneID" id="67034563"/>